<keyword evidence="4" id="KW-0408">Iron</keyword>
<dbReference type="Proteomes" id="UP001375382">
    <property type="component" value="Unassembled WGS sequence"/>
</dbReference>
<evidence type="ECO:0000313" key="8">
    <source>
        <dbReference type="Proteomes" id="UP001375382"/>
    </source>
</evidence>
<dbReference type="RefSeq" id="WP_335735422.1">
    <property type="nucleotide sequence ID" value="NZ_JALAAR010000005.1"/>
</dbReference>
<proteinExistence type="inferred from homology"/>
<reference evidence="7 8" key="1">
    <citation type="journal article" date="2023" name="Ecotoxicol. Environ. Saf.">
        <title>Mercury remediation potential of mercury-resistant strain Rheinheimera metallidurans sp. nov. isolated from a municipal waste dumping site.</title>
        <authorList>
            <person name="Yadav V."/>
            <person name="Manjhi A."/>
            <person name="Vadakedath N."/>
        </authorList>
    </citation>
    <scope>NUCLEOTIDE SEQUENCE [LARGE SCALE GENOMIC DNA]</scope>
    <source>
        <strain evidence="7 8">E-49</strain>
    </source>
</reference>
<keyword evidence="1" id="KW-0813">Transport</keyword>
<comment type="caution">
    <text evidence="7">The sequence shown here is derived from an EMBL/GenBank/DDBJ whole genome shotgun (WGS) entry which is preliminary data.</text>
</comment>
<keyword evidence="2" id="KW-0349">Heme</keyword>
<dbReference type="PANTHER" id="PTHR47366:SF1">
    <property type="entry name" value="TWO-ON-TWO HEMOGLOBIN-3"/>
    <property type="match status" value="1"/>
</dbReference>
<evidence type="ECO:0000313" key="7">
    <source>
        <dbReference type="EMBL" id="MEH8017007.1"/>
    </source>
</evidence>
<evidence type="ECO:0000256" key="5">
    <source>
        <dbReference type="ARBA" id="ARBA00034496"/>
    </source>
</evidence>
<protein>
    <submittedName>
        <fullName evidence="7">Group II truncated hemoglobin</fullName>
    </submittedName>
</protein>
<sequence length="140" mass="16020">MIVNKTGANSKPHPTPQQTPYQMIGGEAAVLRLANRFYDIMETAPQAAELYAIHPLPLDTIRQKFFEFLTGWLGGPALFEQKYGHPRLRARHLPFTVNEQLRDQWMFCMNQALDEVVENKLLRDGIRQSIGQLASHMINC</sequence>
<keyword evidence="3" id="KW-0479">Metal-binding</keyword>
<dbReference type="InterPro" id="IPR009050">
    <property type="entry name" value="Globin-like_sf"/>
</dbReference>
<comment type="similarity">
    <text evidence="5">Belongs to the truncated hemoglobin family. Group II subfamily.</text>
</comment>
<dbReference type="CDD" id="cd14773">
    <property type="entry name" value="TrHb2_PhHbO-like_O"/>
    <property type="match status" value="1"/>
</dbReference>
<evidence type="ECO:0000256" key="6">
    <source>
        <dbReference type="SAM" id="MobiDB-lite"/>
    </source>
</evidence>
<gene>
    <name evidence="7" type="ORF">MN202_07185</name>
</gene>
<keyword evidence="8" id="KW-1185">Reference proteome</keyword>
<feature type="region of interest" description="Disordered" evidence="6">
    <location>
        <begin position="1"/>
        <end position="21"/>
    </location>
</feature>
<name>A0ABU8C518_9GAMM</name>
<evidence type="ECO:0000256" key="1">
    <source>
        <dbReference type="ARBA" id="ARBA00022448"/>
    </source>
</evidence>
<dbReference type="SUPFAM" id="SSF46458">
    <property type="entry name" value="Globin-like"/>
    <property type="match status" value="1"/>
</dbReference>
<dbReference type="EMBL" id="JALAAR010000005">
    <property type="protein sequence ID" value="MEH8017007.1"/>
    <property type="molecule type" value="Genomic_DNA"/>
</dbReference>
<dbReference type="Gene3D" id="1.10.490.10">
    <property type="entry name" value="Globins"/>
    <property type="match status" value="1"/>
</dbReference>
<accession>A0ABU8C518</accession>
<evidence type="ECO:0000256" key="4">
    <source>
        <dbReference type="ARBA" id="ARBA00023004"/>
    </source>
</evidence>
<dbReference type="InterPro" id="IPR012292">
    <property type="entry name" value="Globin/Proto"/>
</dbReference>
<dbReference type="PANTHER" id="PTHR47366">
    <property type="entry name" value="TWO-ON-TWO HEMOGLOBIN-3"/>
    <property type="match status" value="1"/>
</dbReference>
<evidence type="ECO:0000256" key="2">
    <source>
        <dbReference type="ARBA" id="ARBA00022617"/>
    </source>
</evidence>
<dbReference type="InterPro" id="IPR044203">
    <property type="entry name" value="GlbO/GLB3-like"/>
</dbReference>
<dbReference type="InterPro" id="IPR001486">
    <property type="entry name" value="Hemoglobin_trunc"/>
</dbReference>
<dbReference type="Pfam" id="PF01152">
    <property type="entry name" value="Bac_globin"/>
    <property type="match status" value="1"/>
</dbReference>
<organism evidence="7 8">
    <name type="scientific">Rheinheimera muenzenbergensis</name>
    <dbReference type="NCBI Taxonomy" id="1193628"/>
    <lineage>
        <taxon>Bacteria</taxon>
        <taxon>Pseudomonadati</taxon>
        <taxon>Pseudomonadota</taxon>
        <taxon>Gammaproteobacteria</taxon>
        <taxon>Chromatiales</taxon>
        <taxon>Chromatiaceae</taxon>
        <taxon>Rheinheimera</taxon>
    </lineage>
</organism>
<evidence type="ECO:0000256" key="3">
    <source>
        <dbReference type="ARBA" id="ARBA00022723"/>
    </source>
</evidence>